<keyword evidence="2" id="KW-1185">Reference proteome</keyword>
<comment type="caution">
    <text evidence="1">The sequence shown here is derived from an EMBL/GenBank/DDBJ whole genome shotgun (WGS) entry which is preliminary data.</text>
</comment>
<dbReference type="EMBL" id="MU274901">
    <property type="protein sequence ID" value="KAI0093636.1"/>
    <property type="molecule type" value="Genomic_DNA"/>
</dbReference>
<sequence length="205" mass="23537">MPSTRPELSFCYDVASLDEWARRTGLPLTSAEALSMNYRRARDWMLRIRSELLTSHGFSDVAPLDNKILFDIEAPFPGYPLRPKLRLRLPAHATTFFAPERRVQWEMVFHSNVFHLLRHTVRPISDLLYLLQCLVTGMFLLIMEEDIPGQGGVRTIRALPPADWVAGHETELVKIFGSTHYRQLLRAASDTRIAFKCEPITATHH</sequence>
<protein>
    <submittedName>
        <fullName evidence="1">Uncharacterized protein</fullName>
    </submittedName>
</protein>
<dbReference type="Proteomes" id="UP001055072">
    <property type="component" value="Unassembled WGS sequence"/>
</dbReference>
<evidence type="ECO:0000313" key="1">
    <source>
        <dbReference type="EMBL" id="KAI0093636.1"/>
    </source>
</evidence>
<reference evidence="1" key="1">
    <citation type="journal article" date="2021" name="Environ. Microbiol.">
        <title>Gene family expansions and transcriptome signatures uncover fungal adaptations to wood decay.</title>
        <authorList>
            <person name="Hage H."/>
            <person name="Miyauchi S."/>
            <person name="Viragh M."/>
            <person name="Drula E."/>
            <person name="Min B."/>
            <person name="Chaduli D."/>
            <person name="Navarro D."/>
            <person name="Favel A."/>
            <person name="Norest M."/>
            <person name="Lesage-Meessen L."/>
            <person name="Balint B."/>
            <person name="Merenyi Z."/>
            <person name="de Eugenio L."/>
            <person name="Morin E."/>
            <person name="Martinez A.T."/>
            <person name="Baldrian P."/>
            <person name="Stursova M."/>
            <person name="Martinez M.J."/>
            <person name="Novotny C."/>
            <person name="Magnuson J.K."/>
            <person name="Spatafora J.W."/>
            <person name="Maurice S."/>
            <person name="Pangilinan J."/>
            <person name="Andreopoulos W."/>
            <person name="LaButti K."/>
            <person name="Hundley H."/>
            <person name="Na H."/>
            <person name="Kuo A."/>
            <person name="Barry K."/>
            <person name="Lipzen A."/>
            <person name="Henrissat B."/>
            <person name="Riley R."/>
            <person name="Ahrendt S."/>
            <person name="Nagy L.G."/>
            <person name="Grigoriev I.V."/>
            <person name="Martin F."/>
            <person name="Rosso M.N."/>
        </authorList>
    </citation>
    <scope>NUCLEOTIDE SEQUENCE</scope>
    <source>
        <strain evidence="1">CBS 384.51</strain>
    </source>
</reference>
<organism evidence="1 2">
    <name type="scientific">Irpex rosettiformis</name>
    <dbReference type="NCBI Taxonomy" id="378272"/>
    <lineage>
        <taxon>Eukaryota</taxon>
        <taxon>Fungi</taxon>
        <taxon>Dikarya</taxon>
        <taxon>Basidiomycota</taxon>
        <taxon>Agaricomycotina</taxon>
        <taxon>Agaricomycetes</taxon>
        <taxon>Polyporales</taxon>
        <taxon>Irpicaceae</taxon>
        <taxon>Irpex</taxon>
    </lineage>
</organism>
<gene>
    <name evidence="1" type="ORF">BDY19DRAFT_902395</name>
</gene>
<accession>A0ACB8UH97</accession>
<proteinExistence type="predicted"/>
<name>A0ACB8UH97_9APHY</name>
<evidence type="ECO:0000313" key="2">
    <source>
        <dbReference type="Proteomes" id="UP001055072"/>
    </source>
</evidence>